<dbReference type="GO" id="GO:0004803">
    <property type="term" value="F:transposase activity"/>
    <property type="evidence" value="ECO:0007669"/>
    <property type="project" value="InterPro"/>
</dbReference>
<dbReference type="InterPro" id="IPR002514">
    <property type="entry name" value="Transposase_8"/>
</dbReference>
<dbReference type="RefSeq" id="WP_211634536.1">
    <property type="nucleotide sequence ID" value="NZ_CP073100.1"/>
</dbReference>
<evidence type="ECO:0000313" key="2">
    <source>
        <dbReference type="Proteomes" id="UP000676169"/>
    </source>
</evidence>
<protein>
    <submittedName>
        <fullName evidence="1">Transposase</fullName>
    </submittedName>
</protein>
<dbReference type="EMBL" id="CP073100">
    <property type="protein sequence ID" value="QUE53192.1"/>
    <property type="molecule type" value="Genomic_DNA"/>
</dbReference>
<dbReference type="NCBIfam" id="NF047593">
    <property type="entry name" value="IS66_ISAeme5_TnpA"/>
    <property type="match status" value="1"/>
</dbReference>
<dbReference type="InterPro" id="IPR010982">
    <property type="entry name" value="Lambda_DNA-bd_dom_sf"/>
</dbReference>
<dbReference type="Pfam" id="PF01527">
    <property type="entry name" value="HTH_Tnp_1"/>
    <property type="match status" value="1"/>
</dbReference>
<evidence type="ECO:0000313" key="1">
    <source>
        <dbReference type="EMBL" id="QUE53192.1"/>
    </source>
</evidence>
<dbReference type="GO" id="GO:0006313">
    <property type="term" value="P:DNA transposition"/>
    <property type="evidence" value="ECO:0007669"/>
    <property type="project" value="InterPro"/>
</dbReference>
<organism evidence="1 2">
    <name type="scientific">Luteolibacter ambystomatis</name>
    <dbReference type="NCBI Taxonomy" id="2824561"/>
    <lineage>
        <taxon>Bacteria</taxon>
        <taxon>Pseudomonadati</taxon>
        <taxon>Verrucomicrobiota</taxon>
        <taxon>Verrucomicrobiia</taxon>
        <taxon>Verrucomicrobiales</taxon>
        <taxon>Verrucomicrobiaceae</taxon>
        <taxon>Luteolibacter</taxon>
    </lineage>
</organism>
<accession>A0A975J3A8</accession>
<dbReference type="Proteomes" id="UP000676169">
    <property type="component" value="Chromosome"/>
</dbReference>
<sequence length="96" mass="11258">MNRQKRHTPEEIIRLLREHEGSGLSQEKFCQQKQISVQTLHRWRKKYGQMDETDAKRLKALEKENAELKKMYADAMLGNKILKEALEKSCKRGSAS</sequence>
<dbReference type="InterPro" id="IPR009057">
    <property type="entry name" value="Homeodomain-like_sf"/>
</dbReference>
<dbReference type="AlphaFoldDB" id="A0A975J3A8"/>
<reference evidence="1" key="1">
    <citation type="submission" date="2021-04" db="EMBL/GenBank/DDBJ databases">
        <title>Luteolibacter sp. 32A isolated from the skin of an Anderson's salamander (Ambystoma andersonii).</title>
        <authorList>
            <person name="Spergser J."/>
            <person name="Busse H.-J."/>
        </authorList>
    </citation>
    <scope>NUCLEOTIDE SEQUENCE</scope>
    <source>
        <strain evidence="1">32A</strain>
    </source>
</reference>
<name>A0A975J3A8_9BACT</name>
<keyword evidence="2" id="KW-1185">Reference proteome</keyword>
<gene>
    <name evidence="1" type="ORF">KBB96_09890</name>
</gene>
<dbReference type="Gene3D" id="1.10.260.40">
    <property type="entry name" value="lambda repressor-like DNA-binding domains"/>
    <property type="match status" value="1"/>
</dbReference>
<dbReference type="SUPFAM" id="SSF46689">
    <property type="entry name" value="Homeodomain-like"/>
    <property type="match status" value="1"/>
</dbReference>
<dbReference type="KEGG" id="lamb:KBB96_09890"/>
<dbReference type="PANTHER" id="PTHR33609:SF1">
    <property type="entry name" value="TRANSPOSASE"/>
    <property type="match status" value="1"/>
</dbReference>
<dbReference type="PANTHER" id="PTHR33609">
    <property type="entry name" value="LOW CALCIUM RESPONSE LOCUS PROTEIN S"/>
    <property type="match status" value="1"/>
</dbReference>
<proteinExistence type="predicted"/>
<dbReference type="GO" id="GO:0003677">
    <property type="term" value="F:DNA binding"/>
    <property type="evidence" value="ECO:0007669"/>
    <property type="project" value="InterPro"/>
</dbReference>
<dbReference type="InterPro" id="IPR052546">
    <property type="entry name" value="Transposase_8_domain"/>
</dbReference>